<keyword evidence="10 13" id="KW-0472">Membrane</keyword>
<keyword evidence="5" id="KW-0631">Potassium channel</keyword>
<keyword evidence="2" id="KW-0813">Transport</keyword>
<keyword evidence="6" id="KW-0851">Voltage-gated channel</keyword>
<feature type="transmembrane region" description="Helical" evidence="13">
    <location>
        <begin position="166"/>
        <end position="187"/>
    </location>
</feature>
<evidence type="ECO:0000256" key="9">
    <source>
        <dbReference type="ARBA" id="ARBA00023065"/>
    </source>
</evidence>
<feature type="region of interest" description="Disordered" evidence="12">
    <location>
        <begin position="287"/>
        <end position="330"/>
    </location>
</feature>
<dbReference type="RefSeq" id="WP_078319405.1">
    <property type="nucleotide sequence ID" value="NZ_FXTS01000003.1"/>
</dbReference>
<protein>
    <submittedName>
        <fullName evidence="15">Ion transporter</fullName>
    </submittedName>
</protein>
<dbReference type="InterPro" id="IPR005821">
    <property type="entry name" value="Ion_trans_dom"/>
</dbReference>
<dbReference type="GO" id="GO:0001508">
    <property type="term" value="P:action potential"/>
    <property type="evidence" value="ECO:0007669"/>
    <property type="project" value="TreeGrafter"/>
</dbReference>
<evidence type="ECO:0000313" key="15">
    <source>
        <dbReference type="EMBL" id="OOV87054.1"/>
    </source>
</evidence>
<dbReference type="GO" id="GO:0005249">
    <property type="term" value="F:voltage-gated potassium channel activity"/>
    <property type="evidence" value="ECO:0007669"/>
    <property type="project" value="InterPro"/>
</dbReference>
<evidence type="ECO:0000256" key="6">
    <source>
        <dbReference type="ARBA" id="ARBA00022882"/>
    </source>
</evidence>
<name>A0A1T1HB19_OCELI</name>
<keyword evidence="8 13" id="KW-1133">Transmembrane helix</keyword>
<evidence type="ECO:0000313" key="16">
    <source>
        <dbReference type="Proteomes" id="UP000190064"/>
    </source>
</evidence>
<evidence type="ECO:0000256" key="1">
    <source>
        <dbReference type="ARBA" id="ARBA00004141"/>
    </source>
</evidence>
<dbReference type="Gene3D" id="1.10.287.70">
    <property type="match status" value="1"/>
</dbReference>
<keyword evidence="9" id="KW-0406">Ion transport</keyword>
<dbReference type="EMBL" id="MTSD02000003">
    <property type="protein sequence ID" value="OOV87054.1"/>
    <property type="molecule type" value="Genomic_DNA"/>
</dbReference>
<keyword evidence="16" id="KW-1185">Reference proteome</keyword>
<dbReference type="STRING" id="966.BTA35_0208580"/>
<feature type="transmembrane region" description="Helical" evidence="13">
    <location>
        <begin position="104"/>
        <end position="134"/>
    </location>
</feature>
<reference evidence="15" key="1">
    <citation type="submission" date="2017-02" db="EMBL/GenBank/DDBJ databases">
        <title>Draft Genome Sequence of the Salt Water Bacterium Oceanospirillum linum ATCC 11336.</title>
        <authorList>
            <person name="Trachtenberg A.M."/>
            <person name="Carney J.G."/>
            <person name="Linnane J.D."/>
            <person name="Rheaume B.A."/>
            <person name="Pitts N.L."/>
            <person name="Mykles D.L."/>
            <person name="Maclea K.S."/>
        </authorList>
    </citation>
    <scope>NUCLEOTIDE SEQUENCE [LARGE SCALE GENOMIC DNA]</scope>
    <source>
        <strain evidence="15">ATCC 11336</strain>
    </source>
</reference>
<evidence type="ECO:0000259" key="14">
    <source>
        <dbReference type="Pfam" id="PF00520"/>
    </source>
</evidence>
<dbReference type="PANTHER" id="PTHR11537">
    <property type="entry name" value="VOLTAGE-GATED POTASSIUM CHANNEL"/>
    <property type="match status" value="1"/>
</dbReference>
<accession>A0A1T1HB19</accession>
<evidence type="ECO:0000256" key="2">
    <source>
        <dbReference type="ARBA" id="ARBA00022448"/>
    </source>
</evidence>
<keyword evidence="7" id="KW-0630">Potassium</keyword>
<dbReference type="InterPro" id="IPR027359">
    <property type="entry name" value="Volt_channel_dom_sf"/>
</dbReference>
<evidence type="ECO:0000256" key="4">
    <source>
        <dbReference type="ARBA" id="ARBA00022692"/>
    </source>
</evidence>
<dbReference type="SUPFAM" id="SSF81324">
    <property type="entry name" value="Voltage-gated potassium channels"/>
    <property type="match status" value="1"/>
</dbReference>
<evidence type="ECO:0000256" key="8">
    <source>
        <dbReference type="ARBA" id="ARBA00022989"/>
    </source>
</evidence>
<organism evidence="15 16">
    <name type="scientific">Oceanospirillum linum</name>
    <dbReference type="NCBI Taxonomy" id="966"/>
    <lineage>
        <taxon>Bacteria</taxon>
        <taxon>Pseudomonadati</taxon>
        <taxon>Pseudomonadota</taxon>
        <taxon>Gammaproteobacteria</taxon>
        <taxon>Oceanospirillales</taxon>
        <taxon>Oceanospirillaceae</taxon>
        <taxon>Oceanospirillum</taxon>
    </lineage>
</organism>
<dbReference type="Pfam" id="PF00520">
    <property type="entry name" value="Ion_trans"/>
    <property type="match status" value="1"/>
</dbReference>
<feature type="domain" description="Ion transport" evidence="14">
    <location>
        <begin position="40"/>
        <end position="253"/>
    </location>
</feature>
<proteinExistence type="predicted"/>
<feature type="transmembrane region" description="Helical" evidence="13">
    <location>
        <begin position="73"/>
        <end position="92"/>
    </location>
</feature>
<evidence type="ECO:0000256" key="13">
    <source>
        <dbReference type="SAM" id="Phobius"/>
    </source>
</evidence>
<evidence type="ECO:0000256" key="12">
    <source>
        <dbReference type="SAM" id="MobiDB-lite"/>
    </source>
</evidence>
<sequence>MNTDNNKAHNTDADNSAVPETLKQKIYHIIFEASTPMAKGFDLSLIVLILLSVALVMLDSVQAIHEQWHRELYIIEWGFTIIFTIEYLLRLYSIGKPLKYATSFFGLVDLLCIIPTYLSLFIVGAEVFLVVRLLRVLRVFRILRLLHYVGEATALAKAMQASRRKITVFILTVLTMVTVFGSLMYLVEGPEGGYTSIPRSIYWAIVTLTTVGYGDITPQTNFGQFLSSIVMIMGYAVIAVPTGIVTVELSNTMRRHMHLVCHGCGEEGHDADADYCKLCGTELSRRDGRSRHLKPMPLPDRQNSQPDEESGENNPDAASKDEPPTTQKPV</sequence>
<comment type="caution">
    <text evidence="15">The sequence shown here is derived from an EMBL/GenBank/DDBJ whole genome shotgun (WGS) entry which is preliminary data.</text>
</comment>
<gene>
    <name evidence="15" type="ORF">BTA35_0208580</name>
</gene>
<evidence type="ECO:0000256" key="10">
    <source>
        <dbReference type="ARBA" id="ARBA00023136"/>
    </source>
</evidence>
<keyword evidence="4 13" id="KW-0812">Transmembrane</keyword>
<comment type="subcellular location">
    <subcellularLocation>
        <location evidence="1">Membrane</location>
        <topology evidence="1">Multi-pass membrane protein</topology>
    </subcellularLocation>
</comment>
<keyword evidence="3" id="KW-0633">Potassium transport</keyword>
<dbReference type="PANTHER" id="PTHR11537:SF254">
    <property type="entry name" value="POTASSIUM VOLTAGE-GATED CHANNEL PROTEIN SHAB"/>
    <property type="match status" value="1"/>
</dbReference>
<dbReference type="InterPro" id="IPR028325">
    <property type="entry name" value="VG_K_chnl"/>
</dbReference>
<evidence type="ECO:0000256" key="3">
    <source>
        <dbReference type="ARBA" id="ARBA00022538"/>
    </source>
</evidence>
<evidence type="ECO:0000256" key="5">
    <source>
        <dbReference type="ARBA" id="ARBA00022826"/>
    </source>
</evidence>
<feature type="transmembrane region" description="Helical" evidence="13">
    <location>
        <begin position="225"/>
        <end position="247"/>
    </location>
</feature>
<evidence type="ECO:0000256" key="7">
    <source>
        <dbReference type="ARBA" id="ARBA00022958"/>
    </source>
</evidence>
<feature type="transmembrane region" description="Helical" evidence="13">
    <location>
        <begin position="43"/>
        <end position="61"/>
    </location>
</feature>
<dbReference type="Gene3D" id="1.20.120.350">
    <property type="entry name" value="Voltage-gated potassium channels. Chain C"/>
    <property type="match status" value="1"/>
</dbReference>
<dbReference type="PRINTS" id="PR00169">
    <property type="entry name" value="KCHANNEL"/>
</dbReference>
<keyword evidence="11" id="KW-0407">Ion channel</keyword>
<dbReference type="GO" id="GO:0008076">
    <property type="term" value="C:voltage-gated potassium channel complex"/>
    <property type="evidence" value="ECO:0007669"/>
    <property type="project" value="InterPro"/>
</dbReference>
<dbReference type="Proteomes" id="UP000190064">
    <property type="component" value="Unassembled WGS sequence"/>
</dbReference>
<evidence type="ECO:0000256" key="11">
    <source>
        <dbReference type="ARBA" id="ARBA00023303"/>
    </source>
</evidence>
<dbReference type="AlphaFoldDB" id="A0A1T1HB19"/>